<dbReference type="SUPFAM" id="SSF54523">
    <property type="entry name" value="Pili subunits"/>
    <property type="match status" value="1"/>
</dbReference>
<dbReference type="InterPro" id="IPR000983">
    <property type="entry name" value="Bac_GSPG_pilin"/>
</dbReference>
<name>A0A1G2FVT5_9BACT</name>
<dbReference type="InterPro" id="IPR012902">
    <property type="entry name" value="N_methyl_site"/>
</dbReference>
<organism evidence="4 5">
    <name type="scientific">Candidatus Ryanbacteria bacterium RIFCSPHIGHO2_01_45_13</name>
    <dbReference type="NCBI Taxonomy" id="1802112"/>
    <lineage>
        <taxon>Bacteria</taxon>
        <taxon>Candidatus Ryaniibacteriota</taxon>
    </lineage>
</organism>
<gene>
    <name evidence="4" type="ORF">A2W41_00980</name>
</gene>
<dbReference type="Pfam" id="PF07963">
    <property type="entry name" value="N_methyl"/>
    <property type="match status" value="1"/>
</dbReference>
<dbReference type="GO" id="GO:0015628">
    <property type="term" value="P:protein secretion by the type II secretion system"/>
    <property type="evidence" value="ECO:0007669"/>
    <property type="project" value="InterPro"/>
</dbReference>
<keyword evidence="1" id="KW-0488">Methylation</keyword>
<keyword evidence="3" id="KW-0812">Transmembrane</keyword>
<evidence type="ECO:0000256" key="1">
    <source>
        <dbReference type="ARBA" id="ARBA00022481"/>
    </source>
</evidence>
<feature type="coiled-coil region" evidence="2">
    <location>
        <begin position="45"/>
        <end position="72"/>
    </location>
</feature>
<accession>A0A1G2FVT5</accession>
<dbReference type="NCBIfam" id="TIGR02532">
    <property type="entry name" value="IV_pilin_GFxxxE"/>
    <property type="match status" value="1"/>
</dbReference>
<dbReference type="PRINTS" id="PR00813">
    <property type="entry name" value="BCTERIALGSPG"/>
</dbReference>
<evidence type="ECO:0000313" key="5">
    <source>
        <dbReference type="Proteomes" id="UP000176700"/>
    </source>
</evidence>
<dbReference type="PANTHER" id="PTHR30093">
    <property type="entry name" value="GENERAL SECRETION PATHWAY PROTEIN G"/>
    <property type="match status" value="1"/>
</dbReference>
<evidence type="ECO:0000313" key="4">
    <source>
        <dbReference type="EMBL" id="OGZ41738.1"/>
    </source>
</evidence>
<keyword evidence="2" id="KW-0175">Coiled coil</keyword>
<dbReference type="Proteomes" id="UP000176700">
    <property type="component" value="Unassembled WGS sequence"/>
</dbReference>
<dbReference type="Gene3D" id="3.30.700.10">
    <property type="entry name" value="Glycoprotein, Type 4 Pilin"/>
    <property type="match status" value="1"/>
</dbReference>
<keyword evidence="3" id="KW-0472">Membrane</keyword>
<dbReference type="GO" id="GO:0015627">
    <property type="term" value="C:type II protein secretion system complex"/>
    <property type="evidence" value="ECO:0007669"/>
    <property type="project" value="InterPro"/>
</dbReference>
<keyword evidence="3" id="KW-1133">Transmembrane helix</keyword>
<proteinExistence type="predicted"/>
<evidence type="ECO:0000256" key="3">
    <source>
        <dbReference type="SAM" id="Phobius"/>
    </source>
</evidence>
<dbReference type="InterPro" id="IPR045584">
    <property type="entry name" value="Pilin-like"/>
</dbReference>
<comment type="caution">
    <text evidence="4">The sequence shown here is derived from an EMBL/GenBank/DDBJ whole genome shotgun (WGS) entry which is preliminary data.</text>
</comment>
<feature type="transmembrane region" description="Helical" evidence="3">
    <location>
        <begin position="20"/>
        <end position="46"/>
    </location>
</feature>
<reference evidence="4 5" key="1">
    <citation type="journal article" date="2016" name="Nat. Commun.">
        <title>Thousands of microbial genomes shed light on interconnected biogeochemical processes in an aquifer system.</title>
        <authorList>
            <person name="Anantharaman K."/>
            <person name="Brown C.T."/>
            <person name="Hug L.A."/>
            <person name="Sharon I."/>
            <person name="Castelle C.J."/>
            <person name="Probst A.J."/>
            <person name="Thomas B.C."/>
            <person name="Singh A."/>
            <person name="Wilkins M.J."/>
            <person name="Karaoz U."/>
            <person name="Brodie E.L."/>
            <person name="Williams K.H."/>
            <person name="Hubbard S.S."/>
            <person name="Banfield J.F."/>
        </authorList>
    </citation>
    <scope>NUCLEOTIDE SEQUENCE [LARGE SCALE GENOMIC DNA]</scope>
</reference>
<dbReference type="EMBL" id="MHNI01000026">
    <property type="protein sequence ID" value="OGZ41738.1"/>
    <property type="molecule type" value="Genomic_DNA"/>
</dbReference>
<dbReference type="AlphaFoldDB" id="A0A1G2FVT5"/>
<sequence>MGGTENFYMGALNKSNNKGFTFIEVLISIAVIGVLASLLTVSLLGAREKSRISRAKADLNQLQNAVRALETDTNVDPNKTPLIPCSDGSMTEIYLHECKAGIQCNDGFQRWRGPYMDVVPLDPWGTNYYFDPTYQCGAGTSGCNGIGDGANTSRVIQSFGPNKVQEMNGGDDIVLVLCRS</sequence>
<evidence type="ECO:0000256" key="2">
    <source>
        <dbReference type="SAM" id="Coils"/>
    </source>
</evidence>
<protein>
    <submittedName>
        <fullName evidence="4">Uncharacterized protein</fullName>
    </submittedName>
</protein>